<dbReference type="PANTHER" id="PTHR35596:SF1">
    <property type="entry name" value="MICROBIAL-TYPE PARG CATALYTIC DOMAIN-CONTAINING PROTEIN"/>
    <property type="match status" value="1"/>
</dbReference>
<dbReference type="NCBIfam" id="TIGR02452">
    <property type="entry name" value="TIGR02452 family protein"/>
    <property type="match status" value="1"/>
</dbReference>
<dbReference type="Pfam" id="PF10021">
    <property type="entry name" value="PARG_cat_microb"/>
    <property type="match status" value="1"/>
</dbReference>
<dbReference type="STRING" id="880071.Fleli_0123"/>
<keyword evidence="3" id="KW-1185">Reference proteome</keyword>
<dbReference type="RefSeq" id="WP_014796091.1">
    <property type="nucleotide sequence ID" value="NC_018018.1"/>
</dbReference>
<dbReference type="InterPro" id="IPR043472">
    <property type="entry name" value="Macro_dom-like"/>
</dbReference>
<accession>I4AF88</accession>
<dbReference type="HOGENOM" id="CLU_024412_4_1_10"/>
<dbReference type="PIRSF" id="PIRSF014899">
    <property type="entry name" value="UCP014899"/>
    <property type="match status" value="1"/>
</dbReference>
<dbReference type="KEGG" id="fli:Fleli_0123"/>
<evidence type="ECO:0000259" key="1">
    <source>
        <dbReference type="Pfam" id="PF10021"/>
    </source>
</evidence>
<dbReference type="eggNOG" id="COG4295">
    <property type="taxonomic scope" value="Bacteria"/>
</dbReference>
<dbReference type="OrthoDB" id="9806181at2"/>
<feature type="domain" description="Microbial-type PARG catalytic" evidence="1">
    <location>
        <begin position="10"/>
        <end position="160"/>
    </location>
</feature>
<sequence length="277" mass="31923">MQKSRRITIAKDTVEVIKNGFYINQKNEKVDISEIQEQAQKNSELFEANDNFMLEAHYEPLRSIKRKFYTQNESVMVVIDNLLKANNKPVFCLNFASAKNIGGGFLTGAQAQEESIARVTGLSACCFEFFEEYYQFHRSRKSMLYTDTMIYSPNVPIFKNDEGEYLDKPQKVSILTSAAVNAGVVRRQERKRIDKIIPVMYQRIEKVLAIAHHNGYKNLVLGAWGCGVFQNEPADIAKIFHDLLTTKFEDCFEEVVFAIKTNQEKIINPFLKYFPKN</sequence>
<protein>
    <submittedName>
        <fullName evidence="2">TIGR02452 family protein</fullName>
    </submittedName>
</protein>
<dbReference type="Gene3D" id="3.40.220.10">
    <property type="entry name" value="Leucine Aminopeptidase, subunit E, domain 1"/>
    <property type="match status" value="1"/>
</dbReference>
<dbReference type="Proteomes" id="UP000006054">
    <property type="component" value="Chromosome"/>
</dbReference>
<reference evidence="3" key="1">
    <citation type="submission" date="2012-06" db="EMBL/GenBank/DDBJ databases">
        <title>The complete genome of Flexibacter litoralis DSM 6794.</title>
        <authorList>
            <person name="Lucas S."/>
            <person name="Copeland A."/>
            <person name="Lapidus A."/>
            <person name="Glavina del Rio T."/>
            <person name="Dalin E."/>
            <person name="Tice H."/>
            <person name="Bruce D."/>
            <person name="Goodwin L."/>
            <person name="Pitluck S."/>
            <person name="Peters L."/>
            <person name="Ovchinnikova G."/>
            <person name="Lu M."/>
            <person name="Kyrpides N."/>
            <person name="Mavromatis K."/>
            <person name="Ivanova N."/>
            <person name="Brettin T."/>
            <person name="Detter J.C."/>
            <person name="Han C."/>
            <person name="Larimer F."/>
            <person name="Land M."/>
            <person name="Hauser L."/>
            <person name="Markowitz V."/>
            <person name="Cheng J.-F."/>
            <person name="Hugenholtz P."/>
            <person name="Woyke T."/>
            <person name="Wu D."/>
            <person name="Spring S."/>
            <person name="Lang E."/>
            <person name="Kopitz M."/>
            <person name="Brambilla E."/>
            <person name="Klenk H.-P."/>
            <person name="Eisen J.A."/>
        </authorList>
    </citation>
    <scope>NUCLEOTIDE SEQUENCE [LARGE SCALE GENOMIC DNA]</scope>
    <source>
        <strain evidence="3">ATCC 23117 / DSM 6794 / NBRC 15988 / NCIMB 1366 / Sio-4</strain>
    </source>
</reference>
<dbReference type="PANTHER" id="PTHR35596">
    <property type="entry name" value="DUF2263 DOMAIN-CONTAINING PROTEIN"/>
    <property type="match status" value="1"/>
</dbReference>
<dbReference type="InterPro" id="IPR019261">
    <property type="entry name" value="PARG_cat_microbial"/>
</dbReference>
<dbReference type="AlphaFoldDB" id="I4AF88"/>
<dbReference type="InterPro" id="IPR012664">
    <property type="entry name" value="CHP02452"/>
</dbReference>
<dbReference type="PATRIC" id="fig|880071.3.peg.122"/>
<dbReference type="SUPFAM" id="SSF52949">
    <property type="entry name" value="Macro domain-like"/>
    <property type="match status" value="1"/>
</dbReference>
<dbReference type="EMBL" id="CP003345">
    <property type="protein sequence ID" value="AFM02623.1"/>
    <property type="molecule type" value="Genomic_DNA"/>
</dbReference>
<evidence type="ECO:0000313" key="3">
    <source>
        <dbReference type="Proteomes" id="UP000006054"/>
    </source>
</evidence>
<proteinExistence type="predicted"/>
<name>I4AF88_BERLS</name>
<evidence type="ECO:0000313" key="2">
    <source>
        <dbReference type="EMBL" id="AFM02623.1"/>
    </source>
</evidence>
<organism evidence="2 3">
    <name type="scientific">Bernardetia litoralis (strain ATCC 23117 / DSM 6794 / NBRC 15988 / NCIMB 1366 / Fx l1 / Sio-4)</name>
    <name type="common">Flexibacter litoralis</name>
    <dbReference type="NCBI Taxonomy" id="880071"/>
    <lineage>
        <taxon>Bacteria</taxon>
        <taxon>Pseudomonadati</taxon>
        <taxon>Bacteroidota</taxon>
        <taxon>Cytophagia</taxon>
        <taxon>Cytophagales</taxon>
        <taxon>Bernardetiaceae</taxon>
        <taxon>Bernardetia</taxon>
    </lineage>
</organism>
<gene>
    <name evidence="2" type="ordered locus">Fleli_0123</name>
</gene>